<evidence type="ECO:0000256" key="3">
    <source>
        <dbReference type="ARBA" id="ARBA00023049"/>
    </source>
</evidence>
<dbReference type="SMART" id="SM00235">
    <property type="entry name" value="ZnMc"/>
    <property type="match status" value="1"/>
</dbReference>
<dbReference type="GO" id="GO:0004222">
    <property type="term" value="F:metalloendopeptidase activity"/>
    <property type="evidence" value="ECO:0007669"/>
    <property type="project" value="InterPro"/>
</dbReference>
<feature type="domain" description="EGF-like" evidence="7">
    <location>
        <begin position="221"/>
        <end position="261"/>
    </location>
</feature>
<keyword evidence="1" id="KW-0479">Metal-binding</keyword>
<proteinExistence type="predicted"/>
<dbReference type="RefSeq" id="XP_024499681.1">
    <property type="nucleotide sequence ID" value="XM_024645185.1"/>
</dbReference>
<keyword evidence="3" id="KW-0378">Hydrolase</keyword>
<keyword evidence="2" id="KW-0862">Zinc</keyword>
<evidence type="ECO:0000313" key="10">
    <source>
        <dbReference type="WBParaSite" id="SRAE_X000221100.1"/>
    </source>
</evidence>
<dbReference type="PROSITE" id="PS50026">
    <property type="entry name" value="EGF_3"/>
    <property type="match status" value="1"/>
</dbReference>
<evidence type="ECO:0000256" key="1">
    <source>
        <dbReference type="ARBA" id="ARBA00022723"/>
    </source>
</evidence>
<dbReference type="WormBase" id="SRAE_X000221100">
    <property type="protein sequence ID" value="SRP05342"/>
    <property type="gene ID" value="WBGene00267788"/>
</dbReference>
<accession>A0A090KX71</accession>
<dbReference type="WBParaSite" id="SRAE_X000221100.1">
    <property type="protein sequence ID" value="SRAE_X000221100.1"/>
    <property type="gene ID" value="WBGene00267788"/>
</dbReference>
<dbReference type="EMBL" id="LN609399">
    <property type="protein sequence ID" value="CEF60472.1"/>
    <property type="molecule type" value="Genomic_DNA"/>
</dbReference>
<protein>
    <submittedName>
        <fullName evidence="8 10">Astacin-like metalloendopeptidase</fullName>
    </submittedName>
</protein>
<reference evidence="8" key="2">
    <citation type="submission" date="2014-09" db="EMBL/GenBank/DDBJ databases">
        <authorList>
            <person name="Aslett A.Martin."/>
        </authorList>
    </citation>
    <scope>NUCLEOTIDE SEQUENCE</scope>
    <source>
        <strain evidence="8">ED321 Heterogonic</strain>
    </source>
</reference>
<evidence type="ECO:0000313" key="9">
    <source>
        <dbReference type="Proteomes" id="UP000035682"/>
    </source>
</evidence>
<evidence type="ECO:0000259" key="7">
    <source>
        <dbReference type="PROSITE" id="PS50026"/>
    </source>
</evidence>
<dbReference type="AlphaFoldDB" id="A0A090KX71"/>
<gene>
    <name evidence="8 10 11" type="ORF">SRAE_X000221100</name>
</gene>
<dbReference type="InterPro" id="IPR000742">
    <property type="entry name" value="EGF"/>
</dbReference>
<dbReference type="PROSITE" id="PS01186">
    <property type="entry name" value="EGF_2"/>
    <property type="match status" value="1"/>
</dbReference>
<keyword evidence="4 5" id="KW-1015">Disulfide bond</keyword>
<evidence type="ECO:0000256" key="4">
    <source>
        <dbReference type="ARBA" id="ARBA00023157"/>
    </source>
</evidence>
<organism evidence="8">
    <name type="scientific">Strongyloides ratti</name>
    <name type="common">Parasitic roundworm</name>
    <dbReference type="NCBI Taxonomy" id="34506"/>
    <lineage>
        <taxon>Eukaryota</taxon>
        <taxon>Metazoa</taxon>
        <taxon>Ecdysozoa</taxon>
        <taxon>Nematoda</taxon>
        <taxon>Chromadorea</taxon>
        <taxon>Rhabditida</taxon>
        <taxon>Tylenchina</taxon>
        <taxon>Panagrolaimomorpha</taxon>
        <taxon>Strongyloidoidea</taxon>
        <taxon>Strongyloididae</taxon>
        <taxon>Strongyloides</taxon>
    </lineage>
</organism>
<sequence length="376" mass="42878">MNLILTINFFIIKFLLVQVQNPIKQIPYIPSFGGTQIRWYANRSSKLNLTVINQGLQMISEKSCVQFVQETFSPTSKVAPFIEFMDNTKVFLNNFNFNATDDIMKSPLQLQIEYKCNKNPGCIAKKVLFSMGMAPTIRRNDRDKFITLNKTNIIDKYEKEFEILDKAKLYGTGYDYSSIGHASEYYRCLSAQSIFNTSIQTYLTNVGQEYEPSFTDLKWLFYRFCSDQCTNTLKCQNGGFQNYDGCVYCDCPNGYSGDQCEKIENGTNCDIQTMLTATTQNNSVTFSGAKLCNVLIKTDSGKKIKIVVGTGYLPSAYPCFEKKGLTIKYRKDKGLTGISFCTYVVHEELLSEDETVHIQYKGEKNNKITITYQQVN</sequence>
<dbReference type="GO" id="GO:0006508">
    <property type="term" value="P:proteolysis"/>
    <property type="evidence" value="ECO:0007669"/>
    <property type="project" value="InterPro"/>
</dbReference>
<evidence type="ECO:0000313" key="8">
    <source>
        <dbReference type="EMBL" id="CEF60472.1"/>
    </source>
</evidence>
<comment type="caution">
    <text evidence="5">Lacks conserved residue(s) required for the propagation of feature annotation.</text>
</comment>
<dbReference type="CTD" id="36385282"/>
<evidence type="ECO:0000256" key="5">
    <source>
        <dbReference type="PROSITE-ProRule" id="PRU00076"/>
    </source>
</evidence>
<keyword evidence="6" id="KW-0732">Signal</keyword>
<evidence type="ECO:0000256" key="6">
    <source>
        <dbReference type="SAM" id="SignalP"/>
    </source>
</evidence>
<keyword evidence="9" id="KW-1185">Reference proteome</keyword>
<dbReference type="PANTHER" id="PTHR10127">
    <property type="entry name" value="DISCOIDIN, CUB, EGF, LAMININ , AND ZINC METALLOPROTEASE DOMAIN CONTAINING"/>
    <property type="match status" value="1"/>
</dbReference>
<reference evidence="9" key="1">
    <citation type="submission" date="2014-09" db="EMBL/GenBank/DDBJ databases">
        <authorList>
            <person name="Martin A.A."/>
        </authorList>
    </citation>
    <scope>NUCLEOTIDE SEQUENCE</scope>
    <source>
        <strain evidence="9">ED321</strain>
    </source>
</reference>
<dbReference type="Proteomes" id="UP000035682">
    <property type="component" value="Unplaced"/>
</dbReference>
<feature type="disulfide bond" evidence="5">
    <location>
        <begin position="251"/>
        <end position="260"/>
    </location>
</feature>
<dbReference type="GO" id="GO:0008270">
    <property type="term" value="F:zinc ion binding"/>
    <property type="evidence" value="ECO:0007669"/>
    <property type="project" value="InterPro"/>
</dbReference>
<reference evidence="10" key="3">
    <citation type="submission" date="2020-12" db="UniProtKB">
        <authorList>
            <consortium name="WormBaseParasite"/>
        </authorList>
    </citation>
    <scope>IDENTIFICATION</scope>
</reference>
<keyword evidence="5" id="KW-0245">EGF-like domain</keyword>
<dbReference type="PROSITE" id="PS00022">
    <property type="entry name" value="EGF_1"/>
    <property type="match status" value="1"/>
</dbReference>
<dbReference type="SUPFAM" id="SSF55486">
    <property type="entry name" value="Metalloproteases ('zincins'), catalytic domain"/>
    <property type="match status" value="1"/>
</dbReference>
<feature type="chain" id="PRO_5015030162" evidence="6">
    <location>
        <begin position="20"/>
        <end position="376"/>
    </location>
</feature>
<feature type="disulfide bond" evidence="5">
    <location>
        <begin position="225"/>
        <end position="235"/>
    </location>
</feature>
<keyword evidence="3" id="KW-0645">Protease</keyword>
<dbReference type="Gene3D" id="3.40.390.10">
    <property type="entry name" value="Collagenase (Catalytic Domain)"/>
    <property type="match status" value="1"/>
</dbReference>
<dbReference type="InterPro" id="IPR006026">
    <property type="entry name" value="Peptidase_Metallo"/>
</dbReference>
<evidence type="ECO:0000256" key="2">
    <source>
        <dbReference type="ARBA" id="ARBA00022833"/>
    </source>
</evidence>
<name>A0A090KX71_STRRB</name>
<dbReference type="PANTHER" id="PTHR10127:SF802">
    <property type="entry name" value="ZINC METALLOPROTEINASE NAS-10"/>
    <property type="match status" value="1"/>
</dbReference>
<dbReference type="Pfam" id="PF01400">
    <property type="entry name" value="Astacin"/>
    <property type="match status" value="1"/>
</dbReference>
<dbReference type="InterPro" id="IPR024079">
    <property type="entry name" value="MetalloPept_cat_dom_sf"/>
</dbReference>
<feature type="signal peptide" evidence="6">
    <location>
        <begin position="1"/>
        <end position="19"/>
    </location>
</feature>
<dbReference type="GeneID" id="36385282"/>
<dbReference type="InterPro" id="IPR001506">
    <property type="entry name" value="Peptidase_M12A"/>
</dbReference>
<evidence type="ECO:0000313" key="11">
    <source>
        <dbReference type="WormBase" id="SRAE_X000221100"/>
    </source>
</evidence>
<keyword evidence="3" id="KW-0482">Metalloprotease</keyword>